<dbReference type="PROSITE" id="PS00761">
    <property type="entry name" value="SPASE_I_3"/>
    <property type="match status" value="1"/>
</dbReference>
<dbReference type="InterPro" id="IPR019758">
    <property type="entry name" value="Pept_S26A_signal_pept_1_CS"/>
</dbReference>
<dbReference type="CDD" id="cd06530">
    <property type="entry name" value="S26_SPase_I"/>
    <property type="match status" value="1"/>
</dbReference>
<evidence type="ECO:0000256" key="3">
    <source>
        <dbReference type="ARBA" id="ARBA00009370"/>
    </source>
</evidence>
<evidence type="ECO:0000313" key="11">
    <source>
        <dbReference type="Proteomes" id="UP000318834"/>
    </source>
</evidence>
<dbReference type="EMBL" id="VBAP01000043">
    <property type="protein sequence ID" value="TMI75551.1"/>
    <property type="molecule type" value="Genomic_DNA"/>
</dbReference>
<dbReference type="AlphaFoldDB" id="A0A537IW53"/>
<dbReference type="Gene3D" id="2.10.109.10">
    <property type="entry name" value="Umud Fragment, subunit A"/>
    <property type="match status" value="1"/>
</dbReference>
<feature type="domain" description="Peptidase S26" evidence="9">
    <location>
        <begin position="46"/>
        <end position="204"/>
    </location>
</feature>
<dbReference type="PANTHER" id="PTHR43390">
    <property type="entry name" value="SIGNAL PEPTIDASE I"/>
    <property type="match status" value="1"/>
</dbReference>
<accession>A0A537IW53</accession>
<feature type="transmembrane region" description="Helical" evidence="8">
    <location>
        <begin position="51"/>
        <end position="72"/>
    </location>
</feature>
<dbReference type="GO" id="GO:0005886">
    <property type="term" value="C:plasma membrane"/>
    <property type="evidence" value="ECO:0007669"/>
    <property type="project" value="UniProtKB-SubCell"/>
</dbReference>
<dbReference type="NCBIfam" id="TIGR02227">
    <property type="entry name" value="sigpep_I_bact"/>
    <property type="match status" value="1"/>
</dbReference>
<evidence type="ECO:0000256" key="6">
    <source>
        <dbReference type="ARBA" id="ARBA00022801"/>
    </source>
</evidence>
<dbReference type="InterPro" id="IPR019756">
    <property type="entry name" value="Pept_S26A_signal_pept_1_Ser-AS"/>
</dbReference>
<comment type="subcellular location">
    <subcellularLocation>
        <location evidence="2">Cell membrane</location>
        <topology evidence="2">Single-pass type II membrane protein</topology>
    </subcellularLocation>
    <subcellularLocation>
        <location evidence="8">Membrane</location>
        <topology evidence="8">Single-pass type II membrane protein</topology>
    </subcellularLocation>
</comment>
<feature type="transmembrane region" description="Helical" evidence="8">
    <location>
        <begin position="12"/>
        <end position="31"/>
    </location>
</feature>
<comment type="similarity">
    <text evidence="3 8">Belongs to the peptidase S26 family.</text>
</comment>
<dbReference type="PRINTS" id="PR00727">
    <property type="entry name" value="LEADERPTASE"/>
</dbReference>
<keyword evidence="5 8" id="KW-0645">Protease</keyword>
<sequence length="213" mass="23503">MQLQFLERLPLSIPSLILILAGVLIAARIAVKRVYAIPPAWRTSIVETLDASIFAALLSLLIITFVVQAFFIPSGSMEPTLQVGDRILVSKFTYRIGGIRRGDVIVFHYPLNPGKDFVKRVVALDGETVELRDGVVLINDTPIHELYPTALAGGDRCTSNYGPQRVPSGQLFVLGDNRCNSEDSRFFGFVPDENVVGKALVIYWPPQRTGLVH</sequence>
<evidence type="ECO:0000256" key="7">
    <source>
        <dbReference type="PIRSR" id="PIRSR600223-1"/>
    </source>
</evidence>
<dbReference type="PROSITE" id="PS00501">
    <property type="entry name" value="SPASE_I_1"/>
    <property type="match status" value="1"/>
</dbReference>
<dbReference type="GO" id="GO:0006465">
    <property type="term" value="P:signal peptide processing"/>
    <property type="evidence" value="ECO:0007669"/>
    <property type="project" value="InterPro"/>
</dbReference>
<gene>
    <name evidence="10" type="primary">lepB</name>
    <name evidence="10" type="ORF">E6H05_06365</name>
</gene>
<dbReference type="GO" id="GO:0009003">
    <property type="term" value="F:signal peptidase activity"/>
    <property type="evidence" value="ECO:0007669"/>
    <property type="project" value="UniProtKB-EC"/>
</dbReference>
<evidence type="ECO:0000256" key="2">
    <source>
        <dbReference type="ARBA" id="ARBA00004401"/>
    </source>
</evidence>
<evidence type="ECO:0000256" key="5">
    <source>
        <dbReference type="ARBA" id="ARBA00022670"/>
    </source>
</evidence>
<evidence type="ECO:0000313" key="10">
    <source>
        <dbReference type="EMBL" id="TMI75551.1"/>
    </source>
</evidence>
<name>A0A537IW53_9BACT</name>
<evidence type="ECO:0000256" key="1">
    <source>
        <dbReference type="ARBA" id="ARBA00000677"/>
    </source>
</evidence>
<keyword evidence="8" id="KW-1133">Transmembrane helix</keyword>
<comment type="catalytic activity">
    <reaction evidence="1 8">
        <text>Cleavage of hydrophobic, N-terminal signal or leader sequences from secreted and periplasmic proteins.</text>
        <dbReference type="EC" id="3.4.21.89"/>
    </reaction>
</comment>
<dbReference type="EC" id="3.4.21.89" evidence="4 8"/>
<evidence type="ECO:0000256" key="4">
    <source>
        <dbReference type="ARBA" id="ARBA00013208"/>
    </source>
</evidence>
<comment type="caution">
    <text evidence="10">The sequence shown here is derived from an EMBL/GenBank/DDBJ whole genome shotgun (WGS) entry which is preliminary data.</text>
</comment>
<reference evidence="10 11" key="1">
    <citation type="journal article" date="2019" name="Nat. Microbiol.">
        <title>Mediterranean grassland soil C-N compound turnover is dependent on rainfall and depth, and is mediated by genomically divergent microorganisms.</title>
        <authorList>
            <person name="Diamond S."/>
            <person name="Andeer P.F."/>
            <person name="Li Z."/>
            <person name="Crits-Christoph A."/>
            <person name="Burstein D."/>
            <person name="Anantharaman K."/>
            <person name="Lane K.R."/>
            <person name="Thomas B.C."/>
            <person name="Pan C."/>
            <person name="Northen T.R."/>
            <person name="Banfield J.F."/>
        </authorList>
    </citation>
    <scope>NUCLEOTIDE SEQUENCE [LARGE SCALE GENOMIC DNA]</scope>
    <source>
        <strain evidence="10">NP_8</strain>
    </source>
</reference>
<proteinExistence type="inferred from homology"/>
<comment type="caution">
    <text evidence="8">Lacks conserved residue(s) required for the propagation of feature annotation.</text>
</comment>
<dbReference type="PANTHER" id="PTHR43390:SF1">
    <property type="entry name" value="CHLOROPLAST PROCESSING PEPTIDASE"/>
    <property type="match status" value="1"/>
</dbReference>
<organism evidence="10 11">
    <name type="scientific">Candidatus Segetimicrobium genomatis</name>
    <dbReference type="NCBI Taxonomy" id="2569760"/>
    <lineage>
        <taxon>Bacteria</taxon>
        <taxon>Bacillati</taxon>
        <taxon>Candidatus Sysuimicrobiota</taxon>
        <taxon>Candidatus Sysuimicrobiia</taxon>
        <taxon>Candidatus Sysuimicrobiales</taxon>
        <taxon>Candidatus Segetimicrobiaceae</taxon>
        <taxon>Candidatus Segetimicrobium</taxon>
    </lineage>
</organism>
<dbReference type="Proteomes" id="UP000318834">
    <property type="component" value="Unassembled WGS sequence"/>
</dbReference>
<dbReference type="InterPro" id="IPR036286">
    <property type="entry name" value="LexA/Signal_pep-like_sf"/>
</dbReference>
<dbReference type="Pfam" id="PF10502">
    <property type="entry name" value="Peptidase_S26"/>
    <property type="match status" value="1"/>
</dbReference>
<keyword evidence="6 8" id="KW-0378">Hydrolase</keyword>
<dbReference type="InterPro" id="IPR000223">
    <property type="entry name" value="Pept_S26A_signal_pept_1"/>
</dbReference>
<keyword evidence="8" id="KW-0472">Membrane</keyword>
<evidence type="ECO:0000259" key="9">
    <source>
        <dbReference type="Pfam" id="PF10502"/>
    </source>
</evidence>
<dbReference type="GO" id="GO:0004252">
    <property type="term" value="F:serine-type endopeptidase activity"/>
    <property type="evidence" value="ECO:0007669"/>
    <property type="project" value="InterPro"/>
</dbReference>
<feature type="active site" evidence="7">
    <location>
        <position position="76"/>
    </location>
</feature>
<keyword evidence="8" id="KW-0812">Transmembrane</keyword>
<feature type="active site" evidence="7">
    <location>
        <position position="119"/>
    </location>
</feature>
<evidence type="ECO:0000256" key="8">
    <source>
        <dbReference type="RuleBase" id="RU362042"/>
    </source>
</evidence>
<protein>
    <recommendedName>
        <fullName evidence="4 8">Signal peptidase I</fullName>
        <ecNumber evidence="4 8">3.4.21.89</ecNumber>
    </recommendedName>
</protein>
<dbReference type="InterPro" id="IPR019533">
    <property type="entry name" value="Peptidase_S26"/>
</dbReference>
<dbReference type="SUPFAM" id="SSF51306">
    <property type="entry name" value="LexA/Signal peptidase"/>
    <property type="match status" value="1"/>
</dbReference>